<dbReference type="InterPro" id="IPR010343">
    <property type="entry name" value="ArAE_1"/>
</dbReference>
<evidence type="ECO:0000313" key="9">
    <source>
        <dbReference type="Proteomes" id="UP000799092"/>
    </source>
</evidence>
<evidence type="ECO:0000313" key="8">
    <source>
        <dbReference type="EMBL" id="MRH41699.1"/>
    </source>
</evidence>
<dbReference type="PANTHER" id="PTHR40064:SF1">
    <property type="entry name" value="MEMBRANE PROTEIN"/>
    <property type="match status" value="1"/>
</dbReference>
<feature type="transmembrane region" description="Helical" evidence="7">
    <location>
        <begin position="60"/>
        <end position="87"/>
    </location>
</feature>
<evidence type="ECO:0000256" key="7">
    <source>
        <dbReference type="SAM" id="Phobius"/>
    </source>
</evidence>
<keyword evidence="9" id="KW-1185">Reference proteome</keyword>
<comment type="subcellular location">
    <subcellularLocation>
        <location evidence="1">Cell membrane</location>
        <topology evidence="1">Multi-pass membrane protein</topology>
    </subcellularLocation>
</comment>
<evidence type="ECO:0000256" key="1">
    <source>
        <dbReference type="ARBA" id="ARBA00004651"/>
    </source>
</evidence>
<name>A0A6A8DCU2_9BACI</name>
<accession>A0A6A8DCU2</accession>
<protein>
    <submittedName>
        <fullName evidence="8">Aromatic acid exporter family protein</fullName>
    </submittedName>
</protein>
<evidence type="ECO:0000256" key="4">
    <source>
        <dbReference type="ARBA" id="ARBA00022989"/>
    </source>
</evidence>
<dbReference type="EMBL" id="WJNG01000002">
    <property type="protein sequence ID" value="MRH41699.1"/>
    <property type="molecule type" value="Genomic_DNA"/>
</dbReference>
<proteinExistence type="predicted"/>
<keyword evidence="5 7" id="KW-0472">Membrane</keyword>
<dbReference type="InterPro" id="IPR052984">
    <property type="entry name" value="UPF0421"/>
</dbReference>
<organism evidence="8 9">
    <name type="scientific">Aquibacillus halophilus</name>
    <dbReference type="NCBI Taxonomy" id="930132"/>
    <lineage>
        <taxon>Bacteria</taxon>
        <taxon>Bacillati</taxon>
        <taxon>Bacillota</taxon>
        <taxon>Bacilli</taxon>
        <taxon>Bacillales</taxon>
        <taxon>Bacillaceae</taxon>
        <taxon>Aquibacillus</taxon>
    </lineage>
</organism>
<dbReference type="Pfam" id="PF06081">
    <property type="entry name" value="ArAE_1"/>
    <property type="match status" value="1"/>
</dbReference>
<gene>
    <name evidence="8" type="ORF">GH741_03310</name>
</gene>
<feature type="transmembrane region" description="Helical" evidence="7">
    <location>
        <begin position="99"/>
        <end position="119"/>
    </location>
</feature>
<comment type="caution">
    <text evidence="8">The sequence shown here is derived from an EMBL/GenBank/DDBJ whole genome shotgun (WGS) entry which is preliminary data.</text>
</comment>
<feature type="coiled-coil region" evidence="6">
    <location>
        <begin position="176"/>
        <end position="210"/>
    </location>
</feature>
<evidence type="ECO:0000256" key="2">
    <source>
        <dbReference type="ARBA" id="ARBA00022475"/>
    </source>
</evidence>
<evidence type="ECO:0000256" key="6">
    <source>
        <dbReference type="SAM" id="Coils"/>
    </source>
</evidence>
<feature type="transmembrane region" description="Helical" evidence="7">
    <location>
        <begin position="12"/>
        <end position="40"/>
    </location>
</feature>
<keyword evidence="6" id="KW-0175">Coiled coil</keyword>
<evidence type="ECO:0000256" key="3">
    <source>
        <dbReference type="ARBA" id="ARBA00022692"/>
    </source>
</evidence>
<dbReference type="GO" id="GO:0005886">
    <property type="term" value="C:plasma membrane"/>
    <property type="evidence" value="ECO:0007669"/>
    <property type="project" value="UniProtKB-SubCell"/>
</dbReference>
<reference evidence="8" key="1">
    <citation type="submission" date="2019-11" db="EMBL/GenBank/DDBJ databases">
        <authorList>
            <person name="Li J."/>
        </authorList>
    </citation>
    <scope>NUCLEOTIDE SEQUENCE</scope>
    <source>
        <strain evidence="8">B6B</strain>
    </source>
</reference>
<sequence>MPFGSRILKTGLAVTLSIYICIILGMENSVFAGVAAILAVQPSVYRTWKQLPDQVITNSIGASISLFFLYFFGENPVIIGFVIILIISLSIKMKMENTIPLTLVTVIAVMSATGSEDFYFALERFLVILIGTSTAVIVNTLIFPPKYKKKYILNIDVAFRNMSLLMRTVISNEMTEASYQEINRSFKKDLKKLEEQYKLFDEEREKFGKSKRLNAREIIVFKQMLKVLQEGNQLLDNIEEHYSQNKSIDDENKVLDQQLEELVKYHEYLLLKYIGKIKENHQNIDNDILKEKEKFYDQVLKFYHENKEQKLRTMIIASSIVDYSFHLERLEKLINQYIKIREHGK</sequence>
<dbReference type="PANTHER" id="PTHR40064">
    <property type="entry name" value="MEMBRANE PROTEIN-RELATED"/>
    <property type="match status" value="1"/>
</dbReference>
<dbReference type="AlphaFoldDB" id="A0A6A8DCU2"/>
<keyword evidence="4 7" id="KW-1133">Transmembrane helix</keyword>
<evidence type="ECO:0000256" key="5">
    <source>
        <dbReference type="ARBA" id="ARBA00023136"/>
    </source>
</evidence>
<keyword evidence="2" id="KW-1003">Cell membrane</keyword>
<keyword evidence="3 7" id="KW-0812">Transmembrane</keyword>
<dbReference type="Proteomes" id="UP000799092">
    <property type="component" value="Unassembled WGS sequence"/>
</dbReference>
<feature type="transmembrane region" description="Helical" evidence="7">
    <location>
        <begin position="125"/>
        <end position="143"/>
    </location>
</feature>